<evidence type="ECO:0000313" key="13">
    <source>
        <dbReference type="Proteomes" id="UP000285120"/>
    </source>
</evidence>
<evidence type="ECO:0000256" key="6">
    <source>
        <dbReference type="ARBA" id="ARBA00023125"/>
    </source>
</evidence>
<dbReference type="EMBL" id="RAPK01000006">
    <property type="protein sequence ID" value="RKD76450.1"/>
    <property type="molecule type" value="Genomic_DNA"/>
</dbReference>
<sequence>MIQVLIIEDDPMVAKFNKIYTEKIPGFQVAAEASGVEEGWRALESHSIDLLLLDVYMAGENGIDMLVSLRKKEVPVDVIVVSSANDRASIERALRYGAADYLIKPFDFDRFKEALVRYKEKTAWMRDAPSLEQEALDHFIINRTNKNQESQPLPKGLTKITFQRIIKQIEHKNGNWFSTGELAEDTGISRVSLRKYLQYLESLEVLLIDASYEGTGRPLRQYKANPERAAFFNDPNEK</sequence>
<dbReference type="Proteomes" id="UP000285120">
    <property type="component" value="Unassembled WGS sequence"/>
</dbReference>
<dbReference type="Gene3D" id="3.40.50.2300">
    <property type="match status" value="1"/>
</dbReference>
<keyword evidence="8 9" id="KW-0804">Transcription</keyword>
<evidence type="ECO:0000256" key="8">
    <source>
        <dbReference type="ARBA" id="ARBA00023163"/>
    </source>
</evidence>
<dbReference type="InterPro" id="IPR036390">
    <property type="entry name" value="WH_DNA-bd_sf"/>
</dbReference>
<dbReference type="Pfam" id="PF00072">
    <property type="entry name" value="Response_reg"/>
    <property type="match status" value="1"/>
</dbReference>
<evidence type="ECO:0000256" key="7">
    <source>
        <dbReference type="ARBA" id="ARBA00023159"/>
    </source>
</evidence>
<dbReference type="InterPro" id="IPR036388">
    <property type="entry name" value="WH-like_DNA-bd_sf"/>
</dbReference>
<dbReference type="GO" id="GO:0000156">
    <property type="term" value="F:phosphorelay response regulator activity"/>
    <property type="evidence" value="ECO:0007669"/>
    <property type="project" value="TreeGrafter"/>
</dbReference>
<evidence type="ECO:0000256" key="2">
    <source>
        <dbReference type="ARBA" id="ARBA00022490"/>
    </source>
</evidence>
<dbReference type="SUPFAM" id="SSF52172">
    <property type="entry name" value="CheY-like"/>
    <property type="match status" value="1"/>
</dbReference>
<dbReference type="InterPro" id="IPR051271">
    <property type="entry name" value="2C-system_Tx_regulators"/>
</dbReference>
<feature type="domain" description="Response regulatory" evidence="11">
    <location>
        <begin position="3"/>
        <end position="119"/>
    </location>
</feature>
<keyword evidence="4 9" id="KW-0902">Two-component regulatory system</keyword>
<dbReference type="RefSeq" id="WP_120191852.1">
    <property type="nucleotide sequence ID" value="NZ_RAPK01000006.1"/>
</dbReference>
<evidence type="ECO:0000313" key="12">
    <source>
        <dbReference type="EMBL" id="RKD76450.1"/>
    </source>
</evidence>
<comment type="caution">
    <text evidence="12">The sequence shown here is derived from an EMBL/GenBank/DDBJ whole genome shotgun (WGS) entry which is preliminary data.</text>
</comment>
<dbReference type="AlphaFoldDB" id="A0A419V8W6"/>
<keyword evidence="2 9" id="KW-0963">Cytoplasm</keyword>
<feature type="modified residue" description="4-aspartylphosphate" evidence="10">
    <location>
        <position position="54"/>
    </location>
</feature>
<keyword evidence="7 9" id="KW-0010">Activator</keyword>
<evidence type="ECO:0000256" key="5">
    <source>
        <dbReference type="ARBA" id="ARBA00023015"/>
    </source>
</evidence>
<dbReference type="CDD" id="cd19925">
    <property type="entry name" value="REC_citrate_TCS"/>
    <property type="match status" value="1"/>
</dbReference>
<reference evidence="12 13" key="1">
    <citation type="submission" date="2018-09" db="EMBL/GenBank/DDBJ databases">
        <title>Genomic Encyclopedia of Archaeal and Bacterial Type Strains, Phase II (KMG-II): from individual species to whole genera.</title>
        <authorList>
            <person name="Goeker M."/>
        </authorList>
    </citation>
    <scope>NUCLEOTIDE SEQUENCE [LARGE SCALE GENOMIC DNA]</scope>
    <source>
        <strain evidence="12 13">DSM 17008</strain>
    </source>
</reference>
<dbReference type="PANTHER" id="PTHR45526">
    <property type="entry name" value="TRANSCRIPTIONAL REGULATORY PROTEIN DPIA"/>
    <property type="match status" value="1"/>
</dbReference>
<keyword evidence="5 9" id="KW-0805">Transcription regulation</keyword>
<dbReference type="SMART" id="SM00448">
    <property type="entry name" value="REC"/>
    <property type="match status" value="1"/>
</dbReference>
<keyword evidence="6 9" id="KW-0238">DNA-binding</keyword>
<evidence type="ECO:0000256" key="4">
    <source>
        <dbReference type="ARBA" id="ARBA00023012"/>
    </source>
</evidence>
<dbReference type="InterPro" id="IPR011006">
    <property type="entry name" value="CheY-like_superfamily"/>
</dbReference>
<dbReference type="SUPFAM" id="SSF46785">
    <property type="entry name" value="Winged helix' DNA-binding domain"/>
    <property type="match status" value="1"/>
</dbReference>
<dbReference type="Gene3D" id="1.10.10.10">
    <property type="entry name" value="Winged helix-like DNA-binding domain superfamily/Winged helix DNA-binding domain"/>
    <property type="match status" value="1"/>
</dbReference>
<comment type="subcellular location">
    <subcellularLocation>
        <location evidence="1 9">Cytoplasm</location>
    </subcellularLocation>
</comment>
<dbReference type="GO" id="GO:0003677">
    <property type="term" value="F:DNA binding"/>
    <property type="evidence" value="ECO:0007669"/>
    <property type="project" value="UniProtKB-KW"/>
</dbReference>
<dbReference type="InterPro" id="IPR001789">
    <property type="entry name" value="Sig_transdc_resp-reg_receiver"/>
</dbReference>
<dbReference type="GO" id="GO:0003700">
    <property type="term" value="F:DNA-binding transcription factor activity"/>
    <property type="evidence" value="ECO:0007669"/>
    <property type="project" value="InterPro"/>
</dbReference>
<dbReference type="GO" id="GO:0005737">
    <property type="term" value="C:cytoplasm"/>
    <property type="evidence" value="ECO:0007669"/>
    <property type="project" value="UniProtKB-SubCell"/>
</dbReference>
<evidence type="ECO:0000256" key="10">
    <source>
        <dbReference type="PROSITE-ProRule" id="PRU00169"/>
    </source>
</evidence>
<protein>
    <recommendedName>
        <fullName evidence="9">Transcriptional regulatory protein</fullName>
    </recommendedName>
</protein>
<keyword evidence="13" id="KW-1185">Reference proteome</keyword>
<dbReference type="OrthoDB" id="9759232at2"/>
<dbReference type="PIRSF" id="PIRSF006171">
    <property type="entry name" value="RR_citrat_malat"/>
    <property type="match status" value="1"/>
</dbReference>
<evidence type="ECO:0000256" key="3">
    <source>
        <dbReference type="ARBA" id="ARBA00022553"/>
    </source>
</evidence>
<organism evidence="12 13">
    <name type="scientific">Sinobaca qinghaiensis</name>
    <dbReference type="NCBI Taxonomy" id="342944"/>
    <lineage>
        <taxon>Bacteria</taxon>
        <taxon>Bacillati</taxon>
        <taxon>Bacillota</taxon>
        <taxon>Bacilli</taxon>
        <taxon>Bacillales</taxon>
        <taxon>Sporolactobacillaceae</taxon>
        <taxon>Sinobaca</taxon>
    </lineage>
</organism>
<name>A0A419V8W6_9BACL</name>
<evidence type="ECO:0000259" key="11">
    <source>
        <dbReference type="PROSITE" id="PS50110"/>
    </source>
</evidence>
<accession>A0A419V8W6</accession>
<dbReference type="InterPro" id="IPR024187">
    <property type="entry name" value="Sig_transdc_resp-reg_cit/mal"/>
</dbReference>
<proteinExistence type="predicted"/>
<dbReference type="PANTHER" id="PTHR45526:SF1">
    <property type="entry name" value="TRANSCRIPTIONAL REGULATORY PROTEIN DCUR-RELATED"/>
    <property type="match status" value="1"/>
</dbReference>
<gene>
    <name evidence="12" type="ORF">ATL39_0667</name>
</gene>
<evidence type="ECO:0000256" key="1">
    <source>
        <dbReference type="ARBA" id="ARBA00004496"/>
    </source>
</evidence>
<dbReference type="PROSITE" id="PS50110">
    <property type="entry name" value="RESPONSE_REGULATORY"/>
    <property type="match status" value="1"/>
</dbReference>
<keyword evidence="3 10" id="KW-0597">Phosphoprotein</keyword>
<evidence type="ECO:0000256" key="9">
    <source>
        <dbReference type="PIRNR" id="PIRNR006171"/>
    </source>
</evidence>